<feature type="domain" description="CSC1/OSCA1-like cytosolic" evidence="12">
    <location>
        <begin position="211"/>
        <end position="479"/>
    </location>
</feature>
<evidence type="ECO:0000256" key="7">
    <source>
        <dbReference type="SAM" id="MobiDB-lite"/>
    </source>
</evidence>
<comment type="subcellular location">
    <subcellularLocation>
        <location evidence="1">Membrane</location>
        <topology evidence="1">Multi-pass membrane protein</topology>
    </subcellularLocation>
</comment>
<evidence type="ECO:0000256" key="6">
    <source>
        <dbReference type="ARBA" id="ARBA00023136"/>
    </source>
</evidence>
<name>A0A1E3K7G4_9TREE</name>
<feature type="domain" description="CSC1/OSCA1-like 7TM region" evidence="9">
    <location>
        <begin position="490"/>
        <end position="767"/>
    </location>
</feature>
<evidence type="ECO:0000259" key="10">
    <source>
        <dbReference type="Pfam" id="PF12621"/>
    </source>
</evidence>
<dbReference type="InterPro" id="IPR003864">
    <property type="entry name" value="CSC1/OSCA1-like_7TM"/>
</dbReference>
<proteinExistence type="inferred from homology"/>
<feature type="region of interest" description="Disordered" evidence="7">
    <location>
        <begin position="333"/>
        <end position="355"/>
    </location>
</feature>
<dbReference type="Pfam" id="PF13967">
    <property type="entry name" value="RSN1_TM"/>
    <property type="match status" value="1"/>
</dbReference>
<keyword evidence="3" id="KW-0813">Transport</keyword>
<feature type="compositionally biased region" description="Basic and acidic residues" evidence="7">
    <location>
        <begin position="333"/>
        <end position="342"/>
    </location>
</feature>
<feature type="transmembrane region" description="Helical" evidence="8">
    <location>
        <begin position="712"/>
        <end position="732"/>
    </location>
</feature>
<dbReference type="Pfam" id="PF12621">
    <property type="entry name" value="PHM7_ext"/>
    <property type="match status" value="1"/>
</dbReference>
<evidence type="ECO:0000313" key="13">
    <source>
        <dbReference type="EMBL" id="ODO09080.1"/>
    </source>
</evidence>
<dbReference type="GO" id="GO:0005886">
    <property type="term" value="C:plasma membrane"/>
    <property type="evidence" value="ECO:0007669"/>
    <property type="project" value="TreeGrafter"/>
</dbReference>
<feature type="domain" description="10TM putative phosphate transporter extracellular tail" evidence="10">
    <location>
        <begin position="1017"/>
        <end position="1081"/>
    </location>
</feature>
<feature type="region of interest" description="Disordered" evidence="7">
    <location>
        <begin position="875"/>
        <end position="998"/>
    </location>
</feature>
<sequence>MRVIAHFNPLLHDRANNADDALSSSPEDAASASTASFLTSLFMNSGIAGGAFVAFVIMRRWLKAIYEPRTYIPPTHKQAPVLGTHLLWPLWQILMADPEEILQKNGVDPYVFVRFTMMMAKAMVPIWLLSWLILLPVYSADSHVDGKEGLDKFTFGNVAKAKQSRYWAPLILDFIFIFWFFFVIWHEMKHWLVVRQRYLVSRSHSKLPQANTVLVTGIPSHYLNEKKLEQLFSHLPGGVKRIWLNRNLKEMPGFYDRREHATKLLESAQVKLIKIARRHKLWQEKKIEKLEKKGKPIPAKLLGPANHRPHVSSRRDLVPQLPMLDFAADRKTGFPEKGRSAETDEQLQVTEAPPPSAQEIELVDRLVPHHKRPRHRIKPRWSPIRLGFFRLGHKVDTIEWCREEIALCTAELEKSRAKLMEDIEHPGKDDRYPPLSSAFIHFNQQIAAHMAAQCLTHNQPYTMNARYTEQSPPNVIWSNLSLNQYERNVRQAISWACTGGMIFAWTFPVAFIGALSSVSDLTSTFPWLSWIEGDTFDKKLIQGILSGILPPVLLECLMMMLPISLRHLAKFEGATNKTGVELDLMTRYFVFLIIHSFFVITLSAGLISSLETFASNPQAIATTLASQMPTASTFFITLVLTQFTGTMGTLLRLWKLSIYYVQVILLGGTPRSVYSTRYDMNHPQWGETFPGITVYAVMMIAYCVISPVINGFGAAFFIFATMVYKFHYIWVIDQPASSDTGGLFFPKAITHMFVGMYIQEVCMAALFFLARDDNGKPSALPQGGLMIVLGFCTVFFQYTIVVQYGPLKHCLPLSLAHLSYGMPKEANHEDSVIGEAYHDEGEKVGDGERKRDILRKFGNSHINFTPSRHPLIDRKAERQESGDTVEVDIVDEPSEISFSPISPCSEKGKGSAIKRDREATLVGGTELSEKGTHLDDDREPDVKAVSSPSRILNSSPTKTRSRESNISLSAPPYASRPSSPIPTTETYAVDNPEDGHASRRHHYFAVPGGPGVLHHKVEDEAMAFFHPATKNPQMVIWLPEDELGLSKAEVEANTRAGVKSSLEGAWLNDKGSVQISKPPPDD</sequence>
<protein>
    <recommendedName>
        <fullName evidence="15">DUF221-domain-containing protein</fullName>
    </recommendedName>
</protein>
<evidence type="ECO:0000256" key="3">
    <source>
        <dbReference type="ARBA" id="ARBA00022448"/>
    </source>
</evidence>
<feature type="domain" description="CSC1/OSCA1-like N-terminal transmembrane" evidence="11">
    <location>
        <begin position="36"/>
        <end position="187"/>
    </location>
</feature>
<feature type="compositionally biased region" description="Basic and acidic residues" evidence="7">
    <location>
        <begin position="906"/>
        <end position="919"/>
    </location>
</feature>
<feature type="transmembrane region" description="Helical" evidence="8">
    <location>
        <begin position="540"/>
        <end position="565"/>
    </location>
</feature>
<dbReference type="EMBL" id="MEKH01000004">
    <property type="protein sequence ID" value="ODO09080.1"/>
    <property type="molecule type" value="Genomic_DNA"/>
</dbReference>
<feature type="compositionally biased region" description="Polar residues" evidence="7">
    <location>
        <begin position="946"/>
        <end position="958"/>
    </location>
</feature>
<evidence type="ECO:0000259" key="9">
    <source>
        <dbReference type="Pfam" id="PF02714"/>
    </source>
</evidence>
<dbReference type="Pfam" id="PF14703">
    <property type="entry name" value="PHM7_cyt"/>
    <property type="match status" value="1"/>
</dbReference>
<dbReference type="InterPro" id="IPR027815">
    <property type="entry name" value="CSC1/OSCA1-like_cyt"/>
</dbReference>
<feature type="transmembrane region" description="Helical" evidence="8">
    <location>
        <begin position="783"/>
        <end position="805"/>
    </location>
</feature>
<dbReference type="PANTHER" id="PTHR13018">
    <property type="entry name" value="PROBABLE MEMBRANE PROTEIN DUF221-RELATED"/>
    <property type="match status" value="1"/>
</dbReference>
<dbReference type="Proteomes" id="UP000095149">
    <property type="component" value="Unassembled WGS sequence"/>
</dbReference>
<evidence type="ECO:0000259" key="11">
    <source>
        <dbReference type="Pfam" id="PF13967"/>
    </source>
</evidence>
<keyword evidence="5 8" id="KW-1133">Transmembrane helix</keyword>
<evidence type="ECO:0000256" key="4">
    <source>
        <dbReference type="ARBA" id="ARBA00022692"/>
    </source>
</evidence>
<dbReference type="PANTHER" id="PTHR13018:SF143">
    <property type="entry name" value="CSC1_OSCA1-LIKE 7TM REGION DOMAIN-CONTAINING PROTEIN"/>
    <property type="match status" value="1"/>
</dbReference>
<dbReference type="AlphaFoldDB" id="A0A1E3K7G4"/>
<dbReference type="InterPro" id="IPR045122">
    <property type="entry name" value="Csc1-like"/>
</dbReference>
<evidence type="ECO:0008006" key="15">
    <source>
        <dbReference type="Google" id="ProtNLM"/>
    </source>
</evidence>
<feature type="transmembrane region" description="Helical" evidence="8">
    <location>
        <begin position="752"/>
        <end position="771"/>
    </location>
</feature>
<dbReference type="GO" id="GO:0005227">
    <property type="term" value="F:calcium-activated cation channel activity"/>
    <property type="evidence" value="ECO:0007669"/>
    <property type="project" value="InterPro"/>
</dbReference>
<dbReference type="Pfam" id="PF02714">
    <property type="entry name" value="RSN1_7TM"/>
    <property type="match status" value="1"/>
</dbReference>
<evidence type="ECO:0000259" key="12">
    <source>
        <dbReference type="Pfam" id="PF14703"/>
    </source>
</evidence>
<feature type="compositionally biased region" description="Low complexity" evidence="7">
    <location>
        <begin position="967"/>
        <end position="982"/>
    </location>
</feature>
<evidence type="ECO:0000256" key="5">
    <source>
        <dbReference type="ARBA" id="ARBA00022989"/>
    </source>
</evidence>
<evidence type="ECO:0000256" key="1">
    <source>
        <dbReference type="ARBA" id="ARBA00004141"/>
    </source>
</evidence>
<dbReference type="OrthoDB" id="1076608at2759"/>
<feature type="transmembrane region" description="Helical" evidence="8">
    <location>
        <begin position="166"/>
        <end position="185"/>
    </location>
</feature>
<comment type="caution">
    <text evidence="13">The sequence shown here is derived from an EMBL/GenBank/DDBJ whole genome shotgun (WGS) entry which is preliminary data.</text>
</comment>
<evidence type="ECO:0000256" key="2">
    <source>
        <dbReference type="ARBA" id="ARBA00007779"/>
    </source>
</evidence>
<feature type="transmembrane region" description="Helical" evidence="8">
    <location>
        <begin position="586"/>
        <end position="607"/>
    </location>
</feature>
<dbReference type="InterPro" id="IPR022257">
    <property type="entry name" value="PHM7_ext"/>
</dbReference>
<gene>
    <name evidence="13" type="ORF">I350_02679</name>
</gene>
<reference evidence="13 14" key="1">
    <citation type="submission" date="2016-06" db="EMBL/GenBank/DDBJ databases">
        <title>Evolution of pathogenesis and genome organization in the Tremellales.</title>
        <authorList>
            <person name="Cuomo C."/>
            <person name="Litvintseva A."/>
            <person name="Heitman J."/>
            <person name="Chen Y."/>
            <person name="Sun S."/>
            <person name="Springer D."/>
            <person name="Dromer F."/>
            <person name="Young S."/>
            <person name="Zeng Q."/>
            <person name="Chapman S."/>
            <person name="Gujja S."/>
            <person name="Saif S."/>
            <person name="Birren B."/>
        </authorList>
    </citation>
    <scope>NUCLEOTIDE SEQUENCE [LARGE SCALE GENOMIC DNA]</scope>
    <source>
        <strain evidence="13 14">CBS 6273</strain>
    </source>
</reference>
<feature type="transmembrane region" description="Helical" evidence="8">
    <location>
        <begin position="35"/>
        <end position="57"/>
    </location>
</feature>
<feature type="compositionally biased region" description="Low complexity" evidence="7">
    <location>
        <begin position="895"/>
        <end position="905"/>
    </location>
</feature>
<evidence type="ECO:0000313" key="14">
    <source>
        <dbReference type="Proteomes" id="UP000095149"/>
    </source>
</evidence>
<feature type="transmembrane region" description="Helical" evidence="8">
    <location>
        <begin position="492"/>
        <end position="515"/>
    </location>
</feature>
<comment type="similarity">
    <text evidence="2">Belongs to the CSC1 (TC 1.A.17) family.</text>
</comment>
<keyword evidence="4 8" id="KW-0812">Transmembrane</keyword>
<feature type="compositionally biased region" description="Acidic residues" evidence="7">
    <location>
        <begin position="883"/>
        <end position="894"/>
    </location>
</feature>
<organism evidence="13 14">
    <name type="scientific">Cryptococcus amylolentus CBS 6273</name>
    <dbReference type="NCBI Taxonomy" id="1296118"/>
    <lineage>
        <taxon>Eukaryota</taxon>
        <taxon>Fungi</taxon>
        <taxon>Dikarya</taxon>
        <taxon>Basidiomycota</taxon>
        <taxon>Agaricomycotina</taxon>
        <taxon>Tremellomycetes</taxon>
        <taxon>Tremellales</taxon>
        <taxon>Cryptococcaceae</taxon>
        <taxon>Cryptococcus</taxon>
    </lineage>
</organism>
<evidence type="ECO:0000256" key="8">
    <source>
        <dbReference type="SAM" id="Phobius"/>
    </source>
</evidence>
<feature type="transmembrane region" description="Helical" evidence="8">
    <location>
        <begin position="122"/>
        <end position="140"/>
    </location>
</feature>
<keyword evidence="6 8" id="KW-0472">Membrane</keyword>
<accession>A0A1E3K7G4</accession>
<dbReference type="InterPro" id="IPR032880">
    <property type="entry name" value="CSC1/OSCA1-like_N"/>
</dbReference>
<feature type="compositionally biased region" description="Basic and acidic residues" evidence="7">
    <location>
        <begin position="927"/>
        <end position="942"/>
    </location>
</feature>